<keyword evidence="2 7" id="KW-0812">Transmembrane</keyword>
<keyword evidence="3 7" id="KW-1133">Transmembrane helix</keyword>
<evidence type="ECO:0000256" key="3">
    <source>
        <dbReference type="ARBA" id="ARBA00022989"/>
    </source>
</evidence>
<feature type="transmembrane region" description="Helical" evidence="7">
    <location>
        <begin position="37"/>
        <end position="56"/>
    </location>
</feature>
<evidence type="ECO:0000256" key="5">
    <source>
        <dbReference type="NCBIfam" id="TIGR02228"/>
    </source>
</evidence>
<organism evidence="9 10">
    <name type="scientific">Rhodococcus parequi</name>
    <dbReference type="NCBI Taxonomy" id="3137122"/>
    <lineage>
        <taxon>Bacteria</taxon>
        <taxon>Bacillati</taxon>
        <taxon>Actinomycetota</taxon>
        <taxon>Actinomycetes</taxon>
        <taxon>Mycobacteriales</taxon>
        <taxon>Nocardiaceae</taxon>
        <taxon>Rhodococcus</taxon>
    </lineage>
</organism>
<dbReference type="NCBIfam" id="TIGR02228">
    <property type="entry name" value="sigpep_I_arch"/>
    <property type="match status" value="1"/>
</dbReference>
<dbReference type="Gene3D" id="2.10.109.10">
    <property type="entry name" value="Umud Fragment, subunit A"/>
    <property type="match status" value="1"/>
</dbReference>
<dbReference type="CDD" id="cd06530">
    <property type="entry name" value="S26_SPase_I"/>
    <property type="match status" value="1"/>
</dbReference>
<dbReference type="InterPro" id="IPR019533">
    <property type="entry name" value="Peptidase_S26"/>
</dbReference>
<keyword evidence="4 7" id="KW-0472">Membrane</keyword>
<feature type="domain" description="Peptidase S26" evidence="8">
    <location>
        <begin position="44"/>
        <end position="106"/>
    </location>
</feature>
<name>A0ABW9FF92_9NOCA</name>
<dbReference type="PANTHER" id="PTHR10806:SF6">
    <property type="entry name" value="SIGNAL PEPTIDASE COMPLEX CATALYTIC SUBUNIT SEC11"/>
    <property type="match status" value="1"/>
</dbReference>
<evidence type="ECO:0000256" key="6">
    <source>
        <dbReference type="SAM" id="MobiDB-lite"/>
    </source>
</evidence>
<dbReference type="EC" id="3.4.21.89" evidence="5"/>
<evidence type="ECO:0000256" key="1">
    <source>
        <dbReference type="ARBA" id="ARBA00004370"/>
    </source>
</evidence>
<evidence type="ECO:0000313" key="9">
    <source>
        <dbReference type="EMBL" id="MFM1724182.1"/>
    </source>
</evidence>
<dbReference type="Pfam" id="PF10502">
    <property type="entry name" value="Peptidase_S26"/>
    <property type="match status" value="1"/>
</dbReference>
<feature type="compositionally biased region" description="Basic and acidic residues" evidence="6">
    <location>
        <begin position="12"/>
        <end position="21"/>
    </location>
</feature>
<dbReference type="RefSeq" id="WP_420164732.1">
    <property type="nucleotide sequence ID" value="NZ_JBDLNV010000004.1"/>
</dbReference>
<gene>
    <name evidence="9" type="ORF">ABEU20_002759</name>
</gene>
<keyword evidence="9" id="KW-0378">Hydrolase</keyword>
<sequence length="230" mass="24733">MMSPDAAATSDGARHRPEKTVSGDSDPTSVWWWVRNVVSWMLLLAVVGVLLAIVVVPRLTGATPYTVLTGSMEPDLPPGTLIVVKPTSATDLRAGDVITFQPYSGNPEVVTHRIDGIFYDSQNQMRIYTKGDANNVADDWALVPEQVRGRVWYSVPQLGRVNSLLSGESRSVLITVGGVALAGYAIWMFASAFRERKGRATDGDDTSGGDDSPGADAPEDSRQIPATETK</sequence>
<evidence type="ECO:0000259" key="8">
    <source>
        <dbReference type="Pfam" id="PF10502"/>
    </source>
</evidence>
<accession>A0ABW9FF92</accession>
<dbReference type="PANTHER" id="PTHR10806">
    <property type="entry name" value="SIGNAL PEPTIDASE COMPLEX CATALYTIC SUBUNIT SEC11"/>
    <property type="match status" value="1"/>
</dbReference>
<feature type="transmembrane region" description="Helical" evidence="7">
    <location>
        <begin position="172"/>
        <end position="190"/>
    </location>
</feature>
<dbReference type="SUPFAM" id="SSF51306">
    <property type="entry name" value="LexA/Signal peptidase"/>
    <property type="match status" value="1"/>
</dbReference>
<protein>
    <recommendedName>
        <fullName evidence="5">Signal peptidase I</fullName>
        <ecNumber evidence="5">3.4.21.89</ecNumber>
    </recommendedName>
</protein>
<evidence type="ECO:0000256" key="7">
    <source>
        <dbReference type="SAM" id="Phobius"/>
    </source>
</evidence>
<reference evidence="9 10" key="1">
    <citation type="submission" date="2023-11" db="EMBL/GenBank/DDBJ databases">
        <authorList>
            <person name="Val-Calvo J."/>
            <person name="Scortti M."/>
            <person name="Vazquez-Boland J."/>
        </authorList>
    </citation>
    <scope>NUCLEOTIDE SEQUENCE [LARGE SCALE GENOMIC DNA]</scope>
    <source>
        <strain evidence="9 10">PAM 2766</strain>
    </source>
</reference>
<feature type="region of interest" description="Disordered" evidence="6">
    <location>
        <begin position="1"/>
        <end position="25"/>
    </location>
</feature>
<dbReference type="InterPro" id="IPR001733">
    <property type="entry name" value="Peptidase_S26B"/>
</dbReference>
<dbReference type="EMBL" id="JBDLNV010000004">
    <property type="protein sequence ID" value="MFM1724182.1"/>
    <property type="molecule type" value="Genomic_DNA"/>
</dbReference>
<proteinExistence type="predicted"/>
<comment type="caution">
    <text evidence="9">The sequence shown here is derived from an EMBL/GenBank/DDBJ whole genome shotgun (WGS) entry which is preliminary data.</text>
</comment>
<keyword evidence="10" id="KW-1185">Reference proteome</keyword>
<evidence type="ECO:0000256" key="2">
    <source>
        <dbReference type="ARBA" id="ARBA00022692"/>
    </source>
</evidence>
<dbReference type="GO" id="GO:0009003">
    <property type="term" value="F:signal peptidase activity"/>
    <property type="evidence" value="ECO:0007669"/>
    <property type="project" value="UniProtKB-EC"/>
</dbReference>
<evidence type="ECO:0000256" key="4">
    <source>
        <dbReference type="ARBA" id="ARBA00023136"/>
    </source>
</evidence>
<feature type="region of interest" description="Disordered" evidence="6">
    <location>
        <begin position="198"/>
        <end position="230"/>
    </location>
</feature>
<dbReference type="Proteomes" id="UP001629745">
    <property type="component" value="Unassembled WGS sequence"/>
</dbReference>
<comment type="subcellular location">
    <subcellularLocation>
        <location evidence="1">Membrane</location>
    </subcellularLocation>
</comment>
<evidence type="ECO:0000313" key="10">
    <source>
        <dbReference type="Proteomes" id="UP001629745"/>
    </source>
</evidence>
<dbReference type="InterPro" id="IPR036286">
    <property type="entry name" value="LexA/Signal_pep-like_sf"/>
</dbReference>